<evidence type="ECO:0000256" key="1">
    <source>
        <dbReference type="SAM" id="MobiDB-lite"/>
    </source>
</evidence>
<keyword evidence="3" id="KW-1185">Reference proteome</keyword>
<dbReference type="AlphaFoldDB" id="A0A561VLJ0"/>
<organism evidence="2 3">
    <name type="scientific">Actinoplanes teichomyceticus</name>
    <dbReference type="NCBI Taxonomy" id="1867"/>
    <lineage>
        <taxon>Bacteria</taxon>
        <taxon>Bacillati</taxon>
        <taxon>Actinomycetota</taxon>
        <taxon>Actinomycetes</taxon>
        <taxon>Micromonosporales</taxon>
        <taxon>Micromonosporaceae</taxon>
        <taxon>Actinoplanes</taxon>
    </lineage>
</organism>
<sequence>MSSSAARLRVCRQRNSARSSRSNGGAQHRLGVHLLPGVLVHHAVQLGHPRLAHIPYVPHQTERAAGPQHPGDLRNRPPRVDPVPGLGHHGRVDAGVRQRDALGRSGVHRHAGHRGDQLLAHGRGRLDGHDLAPGGDQLFGELAGAGPQVQDRPRRLGRRPGHRLRRIRWAAPPVRLRRRAERGRVPGAGLVTDRRSPRFHGGNLRRPREDHQGRPSTPHLTMIRMQSLTRRAISCAGQALKKSPCMV</sequence>
<evidence type="ECO:0000313" key="3">
    <source>
        <dbReference type="Proteomes" id="UP000320239"/>
    </source>
</evidence>
<reference evidence="2 3" key="1">
    <citation type="submission" date="2019-06" db="EMBL/GenBank/DDBJ databases">
        <title>Sequencing the genomes of 1000 actinobacteria strains.</title>
        <authorList>
            <person name="Klenk H.-P."/>
        </authorList>
    </citation>
    <scope>NUCLEOTIDE SEQUENCE [LARGE SCALE GENOMIC DNA]</scope>
    <source>
        <strain evidence="2 3">DSM 43866</strain>
    </source>
</reference>
<name>A0A561VLJ0_ACTTI</name>
<feature type="region of interest" description="Disordered" evidence="1">
    <location>
        <begin position="188"/>
        <end position="218"/>
    </location>
</feature>
<accession>A0A561VLJ0</accession>
<proteinExistence type="predicted"/>
<feature type="compositionally biased region" description="Low complexity" evidence="1">
    <location>
        <begin position="13"/>
        <end position="28"/>
    </location>
</feature>
<protein>
    <submittedName>
        <fullName evidence="2">Uncharacterized protein</fullName>
    </submittedName>
</protein>
<comment type="caution">
    <text evidence="2">The sequence shown here is derived from an EMBL/GenBank/DDBJ whole genome shotgun (WGS) entry which is preliminary data.</text>
</comment>
<gene>
    <name evidence="2" type="ORF">FHX34_105348</name>
</gene>
<feature type="region of interest" description="Disordered" evidence="1">
    <location>
        <begin position="1"/>
        <end position="28"/>
    </location>
</feature>
<dbReference type="EMBL" id="VIWY01000005">
    <property type="protein sequence ID" value="TWG12481.1"/>
    <property type="molecule type" value="Genomic_DNA"/>
</dbReference>
<dbReference type="Proteomes" id="UP000320239">
    <property type="component" value="Unassembled WGS sequence"/>
</dbReference>
<evidence type="ECO:0000313" key="2">
    <source>
        <dbReference type="EMBL" id="TWG12481.1"/>
    </source>
</evidence>